<accession>A0A2N3IHI0</accession>
<dbReference type="Pfam" id="PF10023">
    <property type="entry name" value="Aminopep"/>
    <property type="match status" value="1"/>
</dbReference>
<organism evidence="1 2">
    <name type="scientific">Raineya orbicola</name>
    <dbReference type="NCBI Taxonomy" id="2016530"/>
    <lineage>
        <taxon>Bacteria</taxon>
        <taxon>Pseudomonadati</taxon>
        <taxon>Bacteroidota</taxon>
        <taxon>Cytophagia</taxon>
        <taxon>Cytophagales</taxon>
        <taxon>Raineyaceae</taxon>
        <taxon>Raineya</taxon>
    </lineage>
</organism>
<sequence>MLWVVTACKPFELTPYEWKFGFLGKFSYKGHFNRKYAEADSAELAEQGFDVDISQVRGWSTLGYFKDPVLSSMLALSEGELAELIIHELTHSTIYLKDSVNFNENIASFVGKKGAMQFLEKKFGKKSPQMNFYLDELHDDSLYNAFMLQSTQALDSFYKSQSFLKKDSIAKKELKSTFIKQKLLQLVNISFRNKTYNTEKIKKLQINNTFFMWYVRYNIQEREIEKFWVEQCQKNWQIFFQKLTSI</sequence>
<reference evidence="1 2" key="1">
    <citation type="submission" date="2017-06" db="EMBL/GenBank/DDBJ databases">
        <title>Raineya orbicola gen. nov., sp. nov. a slightly thermophilic bacterium of the phylum Bacteroidetes and the description of Raineyaceae fam. nov.</title>
        <authorList>
            <person name="Albuquerque L."/>
            <person name="Polonia A.R.M."/>
            <person name="Barroso C."/>
            <person name="Froufe H.J.C."/>
            <person name="Lage O."/>
            <person name="Lobo-Da-Cunha A."/>
            <person name="Egas C."/>
            <person name="Da Costa M.S."/>
        </authorList>
    </citation>
    <scope>NUCLEOTIDE SEQUENCE [LARGE SCALE GENOMIC DNA]</scope>
    <source>
        <strain evidence="1 2">SPSPC-11</strain>
    </source>
</reference>
<protein>
    <submittedName>
        <fullName evidence="1">Putative aminopeptidase</fullName>
    </submittedName>
</protein>
<dbReference type="EMBL" id="NKXO01000015">
    <property type="protein sequence ID" value="PKQ69782.1"/>
    <property type="molecule type" value="Genomic_DNA"/>
</dbReference>
<evidence type="ECO:0000313" key="2">
    <source>
        <dbReference type="Proteomes" id="UP000233387"/>
    </source>
</evidence>
<keyword evidence="1" id="KW-0645">Protease</keyword>
<keyword evidence="1" id="KW-0378">Hydrolase</keyword>
<dbReference type="AlphaFoldDB" id="A0A2N3IHI0"/>
<dbReference type="Proteomes" id="UP000233387">
    <property type="component" value="Unassembled WGS sequence"/>
</dbReference>
<keyword evidence="2" id="KW-1185">Reference proteome</keyword>
<evidence type="ECO:0000313" key="1">
    <source>
        <dbReference type="EMBL" id="PKQ69782.1"/>
    </source>
</evidence>
<proteinExistence type="predicted"/>
<name>A0A2N3IHI0_9BACT</name>
<comment type="caution">
    <text evidence="1">The sequence shown here is derived from an EMBL/GenBank/DDBJ whole genome shotgun (WGS) entry which is preliminary data.</text>
</comment>
<dbReference type="GO" id="GO:0004177">
    <property type="term" value="F:aminopeptidase activity"/>
    <property type="evidence" value="ECO:0007669"/>
    <property type="project" value="UniProtKB-KW"/>
</dbReference>
<gene>
    <name evidence="1" type="ORF">Rain11_1117</name>
</gene>
<keyword evidence="1" id="KW-0031">Aminopeptidase</keyword>
<dbReference type="InterPro" id="IPR014553">
    <property type="entry name" value="Aminopept"/>
</dbReference>